<evidence type="ECO:0000256" key="3">
    <source>
        <dbReference type="ARBA" id="ARBA00023125"/>
    </source>
</evidence>
<proteinExistence type="inferred from homology"/>
<dbReference type="PANTHER" id="PTHR30408:SF12">
    <property type="entry name" value="TYPE I RESTRICTION ENZYME MJAVIII SPECIFICITY SUBUNIT"/>
    <property type="match status" value="1"/>
</dbReference>
<evidence type="ECO:0000313" key="6">
    <source>
        <dbReference type="Proteomes" id="UP000016637"/>
    </source>
</evidence>
<dbReference type="GO" id="GO:0009307">
    <property type="term" value="P:DNA restriction-modification system"/>
    <property type="evidence" value="ECO:0007669"/>
    <property type="project" value="UniProtKB-KW"/>
</dbReference>
<dbReference type="EMBL" id="AWVP01000104">
    <property type="protein sequence ID" value="ERK56043.1"/>
    <property type="molecule type" value="Genomic_DNA"/>
</dbReference>
<dbReference type="SUPFAM" id="SSF116734">
    <property type="entry name" value="DNA methylase specificity domain"/>
    <property type="match status" value="1"/>
</dbReference>
<comment type="similarity">
    <text evidence="1">Belongs to the type-I restriction system S methylase family.</text>
</comment>
<keyword evidence="3" id="KW-0238">DNA-binding</keyword>
<dbReference type="HOGENOM" id="CLU_1088856_0_0_9"/>
<dbReference type="eggNOG" id="COG0732">
    <property type="taxonomic scope" value="Bacteria"/>
</dbReference>
<dbReference type="Gene3D" id="3.90.220.20">
    <property type="entry name" value="DNA methylase specificity domains"/>
    <property type="match status" value="1"/>
</dbReference>
<keyword evidence="2" id="KW-0680">Restriction system</keyword>
<accession>U2RR88</accession>
<protein>
    <recommendedName>
        <fullName evidence="4">Type I restriction modification DNA specificity domain-containing protein</fullName>
    </recommendedName>
</protein>
<feature type="domain" description="Type I restriction modification DNA specificity" evidence="4">
    <location>
        <begin position="126"/>
        <end position="227"/>
    </location>
</feature>
<reference evidence="5 6" key="1">
    <citation type="submission" date="2013-08" db="EMBL/GenBank/DDBJ databases">
        <authorList>
            <person name="Weinstock G."/>
            <person name="Sodergren E."/>
            <person name="Wylie T."/>
            <person name="Fulton L."/>
            <person name="Fulton R."/>
            <person name="Fronick C."/>
            <person name="O'Laughlin M."/>
            <person name="Godfrey J."/>
            <person name="Miner T."/>
            <person name="Herter B."/>
            <person name="Appelbaum E."/>
            <person name="Cordes M."/>
            <person name="Lek S."/>
            <person name="Wollam A."/>
            <person name="Pepin K.H."/>
            <person name="Palsikar V.B."/>
            <person name="Mitreva M."/>
            <person name="Wilson R.K."/>
        </authorList>
    </citation>
    <scope>NUCLEOTIDE SEQUENCE [LARGE SCALE GENOMIC DNA]</scope>
    <source>
        <strain evidence="5 6">ATCC 700627</strain>
    </source>
</reference>
<gene>
    <name evidence="5" type="ORF">HMPREF1983_01580</name>
</gene>
<dbReference type="Proteomes" id="UP000016637">
    <property type="component" value="Unassembled WGS sequence"/>
</dbReference>
<dbReference type="InterPro" id="IPR052021">
    <property type="entry name" value="Type-I_RS_S_subunit"/>
</dbReference>
<evidence type="ECO:0000259" key="4">
    <source>
        <dbReference type="Pfam" id="PF01420"/>
    </source>
</evidence>
<dbReference type="InterPro" id="IPR000055">
    <property type="entry name" value="Restrct_endonuc_typeI_TRD"/>
</dbReference>
<dbReference type="GO" id="GO:0003677">
    <property type="term" value="F:DNA binding"/>
    <property type="evidence" value="ECO:0007669"/>
    <property type="project" value="UniProtKB-KW"/>
</dbReference>
<evidence type="ECO:0000313" key="5">
    <source>
        <dbReference type="EMBL" id="ERK56043.1"/>
    </source>
</evidence>
<dbReference type="PATRIC" id="fig|1321820.3.peg.1504"/>
<dbReference type="InterPro" id="IPR044946">
    <property type="entry name" value="Restrct_endonuc_typeI_TRD_sf"/>
</dbReference>
<dbReference type="PANTHER" id="PTHR30408">
    <property type="entry name" value="TYPE-1 RESTRICTION ENZYME ECOKI SPECIFICITY PROTEIN"/>
    <property type="match status" value="1"/>
</dbReference>
<comment type="caution">
    <text evidence="5">The sequence shown here is derived from an EMBL/GenBank/DDBJ whole genome shotgun (WGS) entry which is preliminary data.</text>
</comment>
<organism evidence="5 6">
    <name type="scientific">Gemella bergeri ATCC 700627</name>
    <dbReference type="NCBI Taxonomy" id="1321820"/>
    <lineage>
        <taxon>Bacteria</taxon>
        <taxon>Bacillati</taxon>
        <taxon>Bacillota</taxon>
        <taxon>Bacilli</taxon>
        <taxon>Bacillales</taxon>
        <taxon>Gemellaceae</taxon>
        <taxon>Gemella</taxon>
    </lineage>
</organism>
<sequence>MVNSVAKKLEKEFIEIINLPKDDISWSSVSLSEVLERDNRLEASTFNIDRTHSIQLLENSKYDLVLLGTKEIGFKDCFYGPRAKRNYLTNIDSTSIGFLGSSEMLDIYPNPVKFVSHDNSMVDSLSLTEGTILISRSGTIGNVTFVGQTLSKFLVSEHAIRLVMNEFPGFVYTYLKTDVAQNLLHAEKFGSVILEIEPDALKNMLIPNAPALIKKKIHDLIMDSYANRDESNRLIDEATKIMIEELELPPIDDLK</sequence>
<evidence type="ECO:0000256" key="2">
    <source>
        <dbReference type="ARBA" id="ARBA00022747"/>
    </source>
</evidence>
<name>U2RR88_9BACL</name>
<dbReference type="RefSeq" id="WP_021753245.1">
    <property type="nucleotide sequence ID" value="NZ_KI271853.1"/>
</dbReference>
<dbReference type="AlphaFoldDB" id="U2RR88"/>
<keyword evidence="6" id="KW-1185">Reference proteome</keyword>
<evidence type="ECO:0000256" key="1">
    <source>
        <dbReference type="ARBA" id="ARBA00010923"/>
    </source>
</evidence>
<dbReference type="Pfam" id="PF01420">
    <property type="entry name" value="Methylase_S"/>
    <property type="match status" value="1"/>
</dbReference>